<name>A0A0M8ZZ66_9HYME</name>
<evidence type="ECO:0000256" key="12">
    <source>
        <dbReference type="ARBA" id="ARBA00023136"/>
    </source>
</evidence>
<dbReference type="GO" id="GO:0005506">
    <property type="term" value="F:iron ion binding"/>
    <property type="evidence" value="ECO:0007669"/>
    <property type="project" value="InterPro"/>
</dbReference>
<dbReference type="Pfam" id="PF00067">
    <property type="entry name" value="p450"/>
    <property type="match status" value="2"/>
</dbReference>
<evidence type="ECO:0000256" key="14">
    <source>
        <dbReference type="RuleBase" id="RU000461"/>
    </source>
</evidence>
<dbReference type="OrthoDB" id="2789670at2759"/>
<feature type="binding site" description="axial binding residue" evidence="13">
    <location>
        <position position="509"/>
    </location>
    <ligand>
        <name>heme</name>
        <dbReference type="ChEBI" id="CHEBI:30413"/>
    </ligand>
    <ligandPart>
        <name>Fe</name>
        <dbReference type="ChEBI" id="CHEBI:18248"/>
    </ligandPart>
</feature>
<gene>
    <name evidence="15" type="ORF">WN51_02078</name>
</gene>
<dbReference type="InterPro" id="IPR002402">
    <property type="entry name" value="Cyt_P450_E_grp-II"/>
</dbReference>
<evidence type="ECO:0000313" key="15">
    <source>
        <dbReference type="EMBL" id="KOX72549.1"/>
    </source>
</evidence>
<evidence type="ECO:0000256" key="7">
    <source>
        <dbReference type="ARBA" id="ARBA00022824"/>
    </source>
</evidence>
<protein>
    <submittedName>
        <fullName evidence="15">Cytochrome P450 6l1</fullName>
    </submittedName>
</protein>
<evidence type="ECO:0000256" key="3">
    <source>
        <dbReference type="ARBA" id="ARBA00004406"/>
    </source>
</evidence>
<dbReference type="CDD" id="cd11056">
    <property type="entry name" value="CYP6-like"/>
    <property type="match status" value="1"/>
</dbReference>
<dbReference type="EMBL" id="KQ435817">
    <property type="protein sequence ID" value="KOX72549.1"/>
    <property type="molecule type" value="Genomic_DNA"/>
</dbReference>
<evidence type="ECO:0000256" key="10">
    <source>
        <dbReference type="ARBA" id="ARBA00023004"/>
    </source>
</evidence>
<dbReference type="STRING" id="166423.A0A0M8ZZ66"/>
<dbReference type="GO" id="GO:0020037">
    <property type="term" value="F:heme binding"/>
    <property type="evidence" value="ECO:0007669"/>
    <property type="project" value="InterPro"/>
</dbReference>
<proteinExistence type="inferred from homology"/>
<evidence type="ECO:0000256" key="11">
    <source>
        <dbReference type="ARBA" id="ARBA00023033"/>
    </source>
</evidence>
<keyword evidence="7" id="KW-0256">Endoplasmic reticulum</keyword>
<evidence type="ECO:0000256" key="9">
    <source>
        <dbReference type="ARBA" id="ARBA00023002"/>
    </source>
</evidence>
<keyword evidence="10 13" id="KW-0408">Iron</keyword>
<dbReference type="InterPro" id="IPR050476">
    <property type="entry name" value="Insect_CytP450_Detox"/>
</dbReference>
<evidence type="ECO:0000256" key="1">
    <source>
        <dbReference type="ARBA" id="ARBA00001971"/>
    </source>
</evidence>
<sequence>MDILLSRLSSAEYLHKVYHEFKDEPMFWVYMTRSAILFLKDPELIKDVLVRDFSKFSNRGLIVYERVNACEKTMIPYEFEPTGFLLGPNPKEATISLGVSCGSKGSKQCETTRWPALVSSHGPQFAARVVFGISPHDDRGAITVDHVESSVDDLGTYGNVTYGPKPAFFVGNTMELMFARISIVQYLKRLYEEYKNEPMVGLYMRRSPVLILKDPELIKDVMIKDFAKFSDRGFTVYERISITNVANVRLQTEPLSLHLFNLEPERWRPLRSKLTPMFTSGKLKDMFGLILECADHFEKYLDKLAAGNEPADFREVTAKYTTDVIGSCAFGIEMSSMSDEDSEFRKVGREIFRSSLENVIRLKMRVYATKLYDWLGYILPDKRFAPFFTKLVTDTMRYRKEHDIYRPDFIHMLMQLKEHPEKVGDIKTLRKYPPGAMVPRRSTSAYTFADTKVSIPKGLMIWIPVYAIHRDPDIYPNPDVFNPENFNKDAIEARHPMTYLPFGDGPRNCIGARFAVYQTKVGLITILRNYKVVTCEKTMIPYQFDTNAFLLAPKGGIYLKLKKLNS</sequence>
<dbReference type="SUPFAM" id="SSF48264">
    <property type="entry name" value="Cytochrome P450"/>
    <property type="match status" value="2"/>
</dbReference>
<dbReference type="GO" id="GO:0005789">
    <property type="term" value="C:endoplasmic reticulum membrane"/>
    <property type="evidence" value="ECO:0007669"/>
    <property type="project" value="UniProtKB-SubCell"/>
</dbReference>
<dbReference type="PROSITE" id="PS00086">
    <property type="entry name" value="CYTOCHROME_P450"/>
    <property type="match status" value="1"/>
</dbReference>
<evidence type="ECO:0000256" key="6">
    <source>
        <dbReference type="ARBA" id="ARBA00022723"/>
    </source>
</evidence>
<keyword evidence="6 13" id="KW-0479">Metal-binding</keyword>
<organism evidence="15 16">
    <name type="scientific">Melipona quadrifasciata</name>
    <dbReference type="NCBI Taxonomy" id="166423"/>
    <lineage>
        <taxon>Eukaryota</taxon>
        <taxon>Metazoa</taxon>
        <taxon>Ecdysozoa</taxon>
        <taxon>Arthropoda</taxon>
        <taxon>Hexapoda</taxon>
        <taxon>Insecta</taxon>
        <taxon>Pterygota</taxon>
        <taxon>Neoptera</taxon>
        <taxon>Endopterygota</taxon>
        <taxon>Hymenoptera</taxon>
        <taxon>Apocrita</taxon>
        <taxon>Aculeata</taxon>
        <taxon>Apoidea</taxon>
        <taxon>Anthophila</taxon>
        <taxon>Apidae</taxon>
        <taxon>Melipona</taxon>
    </lineage>
</organism>
<evidence type="ECO:0000256" key="13">
    <source>
        <dbReference type="PIRSR" id="PIRSR602402-1"/>
    </source>
</evidence>
<keyword evidence="16" id="KW-1185">Reference proteome</keyword>
<evidence type="ECO:0000256" key="5">
    <source>
        <dbReference type="ARBA" id="ARBA00022617"/>
    </source>
</evidence>
<dbReference type="PANTHER" id="PTHR24292:SF54">
    <property type="entry name" value="CYP9F3-RELATED"/>
    <property type="match status" value="1"/>
</dbReference>
<dbReference type="InterPro" id="IPR036396">
    <property type="entry name" value="Cyt_P450_sf"/>
</dbReference>
<keyword evidence="11 14" id="KW-0503">Monooxygenase</keyword>
<dbReference type="GO" id="GO:0016705">
    <property type="term" value="F:oxidoreductase activity, acting on paired donors, with incorporation or reduction of molecular oxygen"/>
    <property type="evidence" value="ECO:0007669"/>
    <property type="project" value="InterPro"/>
</dbReference>
<keyword evidence="9 14" id="KW-0560">Oxidoreductase</keyword>
<dbReference type="GO" id="GO:0004497">
    <property type="term" value="F:monooxygenase activity"/>
    <property type="evidence" value="ECO:0007669"/>
    <property type="project" value="UniProtKB-KW"/>
</dbReference>
<reference evidence="15 16" key="1">
    <citation type="submission" date="2015-07" db="EMBL/GenBank/DDBJ databases">
        <title>The genome of Melipona quadrifasciata.</title>
        <authorList>
            <person name="Pan H."/>
            <person name="Kapheim K."/>
        </authorList>
    </citation>
    <scope>NUCLEOTIDE SEQUENCE [LARGE SCALE GENOMIC DNA]</scope>
    <source>
        <strain evidence="15">0111107301</strain>
        <tissue evidence="15">Whole body</tissue>
    </source>
</reference>
<accession>A0A0M8ZZ66</accession>
<dbReference type="InterPro" id="IPR001128">
    <property type="entry name" value="Cyt_P450"/>
</dbReference>
<dbReference type="PANTHER" id="PTHR24292">
    <property type="entry name" value="CYTOCHROME P450"/>
    <property type="match status" value="1"/>
</dbReference>
<dbReference type="AlphaFoldDB" id="A0A0M8ZZ66"/>
<evidence type="ECO:0000256" key="4">
    <source>
        <dbReference type="ARBA" id="ARBA00010617"/>
    </source>
</evidence>
<dbReference type="Gene3D" id="1.10.630.10">
    <property type="entry name" value="Cytochrome P450"/>
    <property type="match status" value="2"/>
</dbReference>
<comment type="subcellular location">
    <subcellularLocation>
        <location evidence="3">Endoplasmic reticulum membrane</location>
        <topology evidence="3">Peripheral membrane protein</topology>
    </subcellularLocation>
    <subcellularLocation>
        <location evidence="2">Microsome membrane</location>
        <topology evidence="2">Peripheral membrane protein</topology>
    </subcellularLocation>
</comment>
<evidence type="ECO:0000256" key="8">
    <source>
        <dbReference type="ARBA" id="ARBA00022848"/>
    </source>
</evidence>
<keyword evidence="8" id="KW-0492">Microsome</keyword>
<evidence type="ECO:0000313" key="16">
    <source>
        <dbReference type="Proteomes" id="UP000053105"/>
    </source>
</evidence>
<dbReference type="Proteomes" id="UP000053105">
    <property type="component" value="Unassembled WGS sequence"/>
</dbReference>
<evidence type="ECO:0000256" key="2">
    <source>
        <dbReference type="ARBA" id="ARBA00004174"/>
    </source>
</evidence>
<comment type="cofactor">
    <cofactor evidence="1 13">
        <name>heme</name>
        <dbReference type="ChEBI" id="CHEBI:30413"/>
    </cofactor>
</comment>
<dbReference type="InterPro" id="IPR017972">
    <property type="entry name" value="Cyt_P450_CS"/>
</dbReference>
<keyword evidence="5 13" id="KW-0349">Heme</keyword>
<dbReference type="PRINTS" id="PR00464">
    <property type="entry name" value="EP450II"/>
</dbReference>
<comment type="similarity">
    <text evidence="4 14">Belongs to the cytochrome P450 family.</text>
</comment>
<keyword evidence="12" id="KW-0472">Membrane</keyword>